<dbReference type="CDD" id="cd00130">
    <property type="entry name" value="PAS"/>
    <property type="match status" value="2"/>
</dbReference>
<evidence type="ECO:0000313" key="6">
    <source>
        <dbReference type="Proteomes" id="UP001596501"/>
    </source>
</evidence>
<organism evidence="5 6">
    <name type="scientific">Hydrogenophaga atypica</name>
    <dbReference type="NCBI Taxonomy" id="249409"/>
    <lineage>
        <taxon>Bacteria</taxon>
        <taxon>Pseudomonadati</taxon>
        <taxon>Pseudomonadota</taxon>
        <taxon>Betaproteobacteria</taxon>
        <taxon>Burkholderiales</taxon>
        <taxon>Comamonadaceae</taxon>
        <taxon>Hydrogenophaga</taxon>
    </lineage>
</organism>
<evidence type="ECO:0000259" key="1">
    <source>
        <dbReference type="PROSITE" id="PS50112"/>
    </source>
</evidence>
<proteinExistence type="predicted"/>
<dbReference type="SMART" id="SM00052">
    <property type="entry name" value="EAL"/>
    <property type="match status" value="1"/>
</dbReference>
<evidence type="ECO:0000259" key="4">
    <source>
        <dbReference type="PROSITE" id="PS50887"/>
    </source>
</evidence>
<evidence type="ECO:0000259" key="3">
    <source>
        <dbReference type="PROSITE" id="PS50883"/>
    </source>
</evidence>
<gene>
    <name evidence="5" type="ORF">ACFQPB_10025</name>
</gene>
<dbReference type="InterPro" id="IPR001610">
    <property type="entry name" value="PAC"/>
</dbReference>
<dbReference type="SMART" id="SM00267">
    <property type="entry name" value="GGDEF"/>
    <property type="match status" value="1"/>
</dbReference>
<dbReference type="Gene3D" id="3.20.20.450">
    <property type="entry name" value="EAL domain"/>
    <property type="match status" value="1"/>
</dbReference>
<dbReference type="Proteomes" id="UP001596501">
    <property type="component" value="Unassembled WGS sequence"/>
</dbReference>
<keyword evidence="6" id="KW-1185">Reference proteome</keyword>
<dbReference type="NCBIfam" id="TIGR00254">
    <property type="entry name" value="GGDEF"/>
    <property type="match status" value="1"/>
</dbReference>
<dbReference type="Gene3D" id="3.30.70.270">
    <property type="match status" value="1"/>
</dbReference>
<dbReference type="EMBL" id="JBHTCA010000005">
    <property type="protein sequence ID" value="MFC7409197.1"/>
    <property type="molecule type" value="Genomic_DNA"/>
</dbReference>
<dbReference type="SMART" id="SM00086">
    <property type="entry name" value="PAC"/>
    <property type="match status" value="2"/>
</dbReference>
<dbReference type="InterPro" id="IPR001633">
    <property type="entry name" value="EAL_dom"/>
</dbReference>
<evidence type="ECO:0000259" key="2">
    <source>
        <dbReference type="PROSITE" id="PS50113"/>
    </source>
</evidence>
<feature type="domain" description="PAS" evidence="1">
    <location>
        <begin position="32"/>
        <end position="83"/>
    </location>
</feature>
<dbReference type="PANTHER" id="PTHR44757:SF2">
    <property type="entry name" value="BIOFILM ARCHITECTURE MAINTENANCE PROTEIN MBAA"/>
    <property type="match status" value="1"/>
</dbReference>
<dbReference type="Pfam" id="PF00563">
    <property type="entry name" value="EAL"/>
    <property type="match status" value="1"/>
</dbReference>
<dbReference type="InterPro" id="IPR000014">
    <property type="entry name" value="PAS"/>
</dbReference>
<dbReference type="PROSITE" id="PS50112">
    <property type="entry name" value="PAS"/>
    <property type="match status" value="2"/>
</dbReference>
<dbReference type="InterPro" id="IPR043128">
    <property type="entry name" value="Rev_trsase/Diguanyl_cyclase"/>
</dbReference>
<reference evidence="6" key="1">
    <citation type="journal article" date="2019" name="Int. J. Syst. Evol. Microbiol.">
        <title>The Global Catalogue of Microorganisms (GCM) 10K type strain sequencing project: providing services to taxonomists for standard genome sequencing and annotation.</title>
        <authorList>
            <consortium name="The Broad Institute Genomics Platform"/>
            <consortium name="The Broad Institute Genome Sequencing Center for Infectious Disease"/>
            <person name="Wu L."/>
            <person name="Ma J."/>
        </authorList>
    </citation>
    <scope>NUCLEOTIDE SEQUENCE [LARGE SCALE GENOMIC DNA]</scope>
    <source>
        <strain evidence="6">CGMCC 1.12371</strain>
    </source>
</reference>
<feature type="domain" description="PAC" evidence="2">
    <location>
        <begin position="224"/>
        <end position="276"/>
    </location>
</feature>
<dbReference type="SUPFAM" id="SSF55073">
    <property type="entry name" value="Nucleotide cyclase"/>
    <property type="match status" value="1"/>
</dbReference>
<dbReference type="Pfam" id="PF00990">
    <property type="entry name" value="GGDEF"/>
    <property type="match status" value="1"/>
</dbReference>
<evidence type="ECO:0000313" key="5">
    <source>
        <dbReference type="EMBL" id="MFC7409197.1"/>
    </source>
</evidence>
<dbReference type="PROSITE" id="PS50887">
    <property type="entry name" value="GGDEF"/>
    <property type="match status" value="1"/>
</dbReference>
<dbReference type="Gene3D" id="3.30.450.20">
    <property type="entry name" value="PAS domain"/>
    <property type="match status" value="2"/>
</dbReference>
<comment type="caution">
    <text evidence="5">The sequence shown here is derived from an EMBL/GenBank/DDBJ whole genome shotgun (WGS) entry which is preliminary data.</text>
</comment>
<dbReference type="Pfam" id="PF13426">
    <property type="entry name" value="PAS_9"/>
    <property type="match status" value="2"/>
</dbReference>
<dbReference type="InterPro" id="IPR035919">
    <property type="entry name" value="EAL_sf"/>
</dbReference>
<dbReference type="InterPro" id="IPR035965">
    <property type="entry name" value="PAS-like_dom_sf"/>
</dbReference>
<dbReference type="InterPro" id="IPR000160">
    <property type="entry name" value="GGDEF_dom"/>
</dbReference>
<name>A0ABW2QJL1_9BURK</name>
<dbReference type="NCBIfam" id="TIGR00229">
    <property type="entry name" value="sensory_box"/>
    <property type="match status" value="2"/>
</dbReference>
<dbReference type="CDD" id="cd01948">
    <property type="entry name" value="EAL"/>
    <property type="match status" value="1"/>
</dbReference>
<sequence length="712" mass="79032">MTSVHTLNDWLALCRQAQQADGPTRLSALAQLEAALAEAQRDIEAQTPTLQLDTLGYITDWNLGAAALFGYSADEVRGQHVLFLYKDDGEAPAELFLASDSALMEVQRRKKSGEVFRATMSLQMLRDADGEPEGMLAQFKPLPDGLSNDEKLRLYLRIIEDSNQGVMVSDAQERIVVVNAAFTRITGYTAAEALGKTPDLLRSGRHDAAFRAQVRLAMKGEHPWSGEILGRRKNGEVFPQSVSISAVRDDHGQITHAFSIFSDISAHKETEARLHRLANFDSVTGLPNRSLLQQLVGQALTGVERNKSHGALLVVHLQRVAILYDTLGHDACDALLQEVSQGFRKMLRDQDVLARTGNDKFVVALLNINKREHAAIVAQKLLSTLDHSFKVQGHELRLTANIGVSIFPDDGLDTAALLRFAELAAARAREVGDQTEAGECLFYSSEMNQRASAHFRIESELRQAVSRNELRLFYQPKVSLRTGRIAGAEALLRWHHPEQGLLSPAQFVAVAEETRLILELGDWVLNEACRQLRAWADAGMVVPPVAVNLSARQVDERLPELVEKTLNRHRVPPSQLKLEITESLVMRNPEMVLPVLNQLVAMGLSIALDDFGTGYSSLAYLKRFPITTLKIDRAFVIGVPHEANDCAIAQAIVTMGKQLRQEIVAEGVESREQMAFLRELGCDQLQGYLFSKPLDADEYARWVAEDRRLPLQ</sequence>
<dbReference type="SUPFAM" id="SSF141868">
    <property type="entry name" value="EAL domain-like"/>
    <property type="match status" value="1"/>
</dbReference>
<protein>
    <submittedName>
        <fullName evidence="5">Bifunctional diguanylate cyclase/phosphodiesterase</fullName>
    </submittedName>
</protein>
<dbReference type="RefSeq" id="WP_382222560.1">
    <property type="nucleotide sequence ID" value="NZ_JBHTCA010000005.1"/>
</dbReference>
<dbReference type="CDD" id="cd01949">
    <property type="entry name" value="GGDEF"/>
    <property type="match status" value="1"/>
</dbReference>
<dbReference type="PROSITE" id="PS50113">
    <property type="entry name" value="PAC"/>
    <property type="match status" value="1"/>
</dbReference>
<accession>A0ABW2QJL1</accession>
<dbReference type="PANTHER" id="PTHR44757">
    <property type="entry name" value="DIGUANYLATE CYCLASE DGCP"/>
    <property type="match status" value="1"/>
</dbReference>
<dbReference type="PROSITE" id="PS50883">
    <property type="entry name" value="EAL"/>
    <property type="match status" value="1"/>
</dbReference>
<dbReference type="InterPro" id="IPR000700">
    <property type="entry name" value="PAS-assoc_C"/>
</dbReference>
<dbReference type="SMART" id="SM00091">
    <property type="entry name" value="PAS"/>
    <property type="match status" value="2"/>
</dbReference>
<feature type="domain" description="PAS" evidence="1">
    <location>
        <begin position="151"/>
        <end position="221"/>
    </location>
</feature>
<feature type="domain" description="GGDEF" evidence="4">
    <location>
        <begin position="308"/>
        <end position="441"/>
    </location>
</feature>
<dbReference type="InterPro" id="IPR052155">
    <property type="entry name" value="Biofilm_reg_signaling"/>
</dbReference>
<dbReference type="InterPro" id="IPR029787">
    <property type="entry name" value="Nucleotide_cyclase"/>
</dbReference>
<dbReference type="SUPFAM" id="SSF55785">
    <property type="entry name" value="PYP-like sensor domain (PAS domain)"/>
    <property type="match status" value="2"/>
</dbReference>
<feature type="domain" description="EAL" evidence="3">
    <location>
        <begin position="454"/>
        <end position="707"/>
    </location>
</feature>